<organism evidence="2 3">
    <name type="scientific">Chaetoceros tenuissimus</name>
    <dbReference type="NCBI Taxonomy" id="426638"/>
    <lineage>
        <taxon>Eukaryota</taxon>
        <taxon>Sar</taxon>
        <taxon>Stramenopiles</taxon>
        <taxon>Ochrophyta</taxon>
        <taxon>Bacillariophyta</taxon>
        <taxon>Coscinodiscophyceae</taxon>
        <taxon>Chaetocerotophycidae</taxon>
        <taxon>Chaetocerotales</taxon>
        <taxon>Chaetocerotaceae</taxon>
        <taxon>Chaetoceros</taxon>
    </lineage>
</organism>
<accession>A0AAD3H616</accession>
<sequence>MSSRKSASQHRREIMEKVESMVASIETRVREKPQDAGNIRSNEFPSKVLHDFDDTLKVKEIFAHDVNDESSLDEHEFDKIRNVDDSIHVSDVSTSEDDDDQVAYGRRRKVESSQIYSSGSEASLGDGIFASPDEIPEEYRPKDKKGGIPSSIATHTSLRKSFSKHNTHDYIQPVKVQRSLMDDMNMEKRSIETPQVSGNHQYFKSYQERSLGSKQSEASSETKSSKLSTVTPFQTFTSKPIVSPAFALLSPESRSTSRVPKTEVKRTKPLSPPRVKVVHKSKSETKSRIPSSGKSTIYDMKKEIEDLTSDFAKLQERSRQRRARFHLDAEDRLDDSIETMSKQADAMVDALHRNYARSDQIHRENSILKEKINKIEKKQQLQEKIQMYKSPEVLLKELDPSDDYVKRSFPAVPKTPGTMFATELVENMDLEVGDHAYLAEVMDRQWNTTKYYRP</sequence>
<gene>
    <name evidence="2" type="ORF">CTEN210_08408</name>
</gene>
<feature type="compositionally biased region" description="Basic and acidic residues" evidence="1">
    <location>
        <begin position="137"/>
        <end position="146"/>
    </location>
</feature>
<dbReference type="Proteomes" id="UP001054902">
    <property type="component" value="Unassembled WGS sequence"/>
</dbReference>
<feature type="compositionally biased region" description="Polar residues" evidence="1">
    <location>
        <begin position="112"/>
        <end position="121"/>
    </location>
</feature>
<feature type="compositionally biased region" description="Polar residues" evidence="1">
    <location>
        <begin position="192"/>
        <end position="229"/>
    </location>
</feature>
<protein>
    <submittedName>
        <fullName evidence="2">Uncharacterized protein</fullName>
    </submittedName>
</protein>
<comment type="caution">
    <text evidence="2">The sequence shown here is derived from an EMBL/GenBank/DDBJ whole genome shotgun (WGS) entry which is preliminary data.</text>
</comment>
<reference evidence="2 3" key="1">
    <citation type="journal article" date="2021" name="Sci. Rep.">
        <title>The genome of the diatom Chaetoceros tenuissimus carries an ancient integrated fragment of an extant virus.</title>
        <authorList>
            <person name="Hongo Y."/>
            <person name="Kimura K."/>
            <person name="Takaki Y."/>
            <person name="Yoshida Y."/>
            <person name="Baba S."/>
            <person name="Kobayashi G."/>
            <person name="Nagasaki K."/>
            <person name="Hano T."/>
            <person name="Tomaru Y."/>
        </authorList>
    </citation>
    <scope>NUCLEOTIDE SEQUENCE [LARGE SCALE GENOMIC DNA]</scope>
    <source>
        <strain evidence="2 3">NIES-3715</strain>
    </source>
</reference>
<evidence type="ECO:0000313" key="2">
    <source>
        <dbReference type="EMBL" id="GFH51932.1"/>
    </source>
</evidence>
<evidence type="ECO:0000256" key="1">
    <source>
        <dbReference type="SAM" id="MobiDB-lite"/>
    </source>
</evidence>
<name>A0AAD3H616_9STRA</name>
<proteinExistence type="predicted"/>
<feature type="region of interest" description="Disordered" evidence="1">
    <location>
        <begin position="90"/>
        <end position="175"/>
    </location>
</feature>
<evidence type="ECO:0000313" key="3">
    <source>
        <dbReference type="Proteomes" id="UP001054902"/>
    </source>
</evidence>
<feature type="region of interest" description="Disordered" evidence="1">
    <location>
        <begin position="253"/>
        <end position="294"/>
    </location>
</feature>
<keyword evidence="3" id="KW-1185">Reference proteome</keyword>
<feature type="region of interest" description="Disordered" evidence="1">
    <location>
        <begin position="188"/>
        <end position="229"/>
    </location>
</feature>
<dbReference type="EMBL" id="BLLK01000045">
    <property type="protein sequence ID" value="GFH51932.1"/>
    <property type="molecule type" value="Genomic_DNA"/>
</dbReference>
<dbReference type="AlphaFoldDB" id="A0AAD3H616"/>